<dbReference type="GO" id="GO:0009279">
    <property type="term" value="C:cell outer membrane"/>
    <property type="evidence" value="ECO:0007669"/>
    <property type="project" value="UniProtKB-SubCell"/>
</dbReference>
<comment type="subcellular location">
    <subcellularLocation>
        <location evidence="1">Cell outer membrane</location>
    </subcellularLocation>
</comment>
<dbReference type="InterPro" id="IPR006664">
    <property type="entry name" value="OMP_bac"/>
</dbReference>
<dbReference type="Pfam" id="PF00691">
    <property type="entry name" value="OmpA"/>
    <property type="match status" value="1"/>
</dbReference>
<name>A0A3R8V172_9GAMM</name>
<accession>A0A3R8V172</accession>
<gene>
    <name evidence="6" type="ORF">EGJ28_15925</name>
</gene>
<dbReference type="PRINTS" id="PR01021">
    <property type="entry name" value="OMPADOMAIN"/>
</dbReference>
<dbReference type="SUPFAM" id="SSF103088">
    <property type="entry name" value="OmpA-like"/>
    <property type="match status" value="1"/>
</dbReference>
<dbReference type="AlphaFoldDB" id="A0A3R8V172"/>
<dbReference type="Gene3D" id="3.30.1330.60">
    <property type="entry name" value="OmpA-like domain"/>
    <property type="match status" value="1"/>
</dbReference>
<dbReference type="CDD" id="cd07185">
    <property type="entry name" value="OmpA_C-like"/>
    <property type="match status" value="1"/>
</dbReference>
<sequence length="224" mass="22533">MHLKTIPATFGLALIAAALGGCSVNPETGQREYDHKVVGATVGGVAGGIIGAVVAGKRGALIGVAAGAAAGGGTGYWMEQRAEALKAELQESGMEVITQADPVTGQPMMVIQAPADVAFAVGSADLRSTAFNGLFKIAESVKTQPGLKIGVVGHTDSTGSQQLNAALSRARARSVAEYLYSAGVPIESVTVSGLGPAAPIASNATAEGRAKNRRVEIQISNPAI</sequence>
<dbReference type="InterPro" id="IPR036737">
    <property type="entry name" value="OmpA-like_sf"/>
</dbReference>
<evidence type="ECO:0000313" key="7">
    <source>
        <dbReference type="Proteomes" id="UP000276506"/>
    </source>
</evidence>
<dbReference type="PROSITE" id="PS51257">
    <property type="entry name" value="PROKAR_LIPOPROTEIN"/>
    <property type="match status" value="1"/>
</dbReference>
<keyword evidence="2 4" id="KW-0472">Membrane</keyword>
<dbReference type="Proteomes" id="UP000276506">
    <property type="component" value="Unassembled WGS sequence"/>
</dbReference>
<evidence type="ECO:0000313" key="6">
    <source>
        <dbReference type="EMBL" id="RRV08920.1"/>
    </source>
</evidence>
<dbReference type="EMBL" id="RHQL01000010">
    <property type="protein sequence ID" value="RRV08920.1"/>
    <property type="molecule type" value="Genomic_DNA"/>
</dbReference>
<evidence type="ECO:0000256" key="3">
    <source>
        <dbReference type="ARBA" id="ARBA00023237"/>
    </source>
</evidence>
<comment type="caution">
    <text evidence="6">The sequence shown here is derived from an EMBL/GenBank/DDBJ whole genome shotgun (WGS) entry which is preliminary data.</text>
</comment>
<protein>
    <submittedName>
        <fullName evidence="6">OmpA family protein</fullName>
    </submittedName>
</protein>
<dbReference type="PANTHER" id="PTHR30329:SF21">
    <property type="entry name" value="LIPOPROTEIN YIAD-RELATED"/>
    <property type="match status" value="1"/>
</dbReference>
<evidence type="ECO:0000256" key="1">
    <source>
        <dbReference type="ARBA" id="ARBA00004442"/>
    </source>
</evidence>
<evidence type="ECO:0000256" key="2">
    <source>
        <dbReference type="ARBA" id="ARBA00023136"/>
    </source>
</evidence>
<dbReference type="PANTHER" id="PTHR30329">
    <property type="entry name" value="STATOR ELEMENT OF FLAGELLAR MOTOR COMPLEX"/>
    <property type="match status" value="1"/>
</dbReference>
<proteinExistence type="predicted"/>
<evidence type="ECO:0000256" key="4">
    <source>
        <dbReference type="PROSITE-ProRule" id="PRU00473"/>
    </source>
</evidence>
<dbReference type="InterPro" id="IPR050330">
    <property type="entry name" value="Bact_OuterMem_StrucFunc"/>
</dbReference>
<evidence type="ECO:0000259" key="5">
    <source>
        <dbReference type="PROSITE" id="PS51123"/>
    </source>
</evidence>
<dbReference type="PROSITE" id="PS51123">
    <property type="entry name" value="OMPA_2"/>
    <property type="match status" value="1"/>
</dbReference>
<keyword evidence="3" id="KW-0998">Cell outer membrane</keyword>
<reference evidence="6 7" key="1">
    <citation type="submission" date="2018-10" db="EMBL/GenBank/DDBJ databases">
        <title>Transmission dynamics of multidrug resistant bacteria on intensive care unit surfaces.</title>
        <authorList>
            <person name="D'Souza A.W."/>
            <person name="Potter R.F."/>
            <person name="Wallace M."/>
            <person name="Shupe A."/>
            <person name="Patel S."/>
            <person name="Sun S."/>
            <person name="Gul D."/>
            <person name="Kwon J.H."/>
            <person name="Andleeb S."/>
            <person name="Burnham C.-A.D."/>
            <person name="Dantas G."/>
        </authorList>
    </citation>
    <scope>NUCLEOTIDE SEQUENCE [LARGE SCALE GENOMIC DNA]</scope>
    <source>
        <strain evidence="6 7">PX_177</strain>
    </source>
</reference>
<dbReference type="InterPro" id="IPR006665">
    <property type="entry name" value="OmpA-like"/>
</dbReference>
<feature type="domain" description="OmpA-like" evidence="5">
    <location>
        <begin position="106"/>
        <end position="223"/>
    </location>
</feature>
<organism evidence="6 7">
    <name type="scientific">Stutzerimonas xanthomarina</name>
    <dbReference type="NCBI Taxonomy" id="271420"/>
    <lineage>
        <taxon>Bacteria</taxon>
        <taxon>Pseudomonadati</taxon>
        <taxon>Pseudomonadota</taxon>
        <taxon>Gammaproteobacteria</taxon>
        <taxon>Pseudomonadales</taxon>
        <taxon>Pseudomonadaceae</taxon>
        <taxon>Stutzerimonas</taxon>
    </lineage>
</organism>